<sequence>MFATAKRLDHNPSWRWRLVRFGEKLFGHRRSERVPPETEEMKLMRAEEARHHDEIEKLIGSYASRHVPDDATVVSGPSIYSQVTGRPRQTPDVRQPVRKDQTARFSASTFNSSLGSRDRELLPPPPRSDAEAYAHAVRSPSRGSYRMEPNPTGSSRNPFRR</sequence>
<name>A0A284R874_ARMOS</name>
<feature type="compositionally biased region" description="Polar residues" evidence="1">
    <location>
        <begin position="103"/>
        <end position="115"/>
    </location>
</feature>
<keyword evidence="3" id="KW-1185">Reference proteome</keyword>
<dbReference type="Proteomes" id="UP000219338">
    <property type="component" value="Unassembled WGS sequence"/>
</dbReference>
<evidence type="ECO:0000256" key="1">
    <source>
        <dbReference type="SAM" id="MobiDB-lite"/>
    </source>
</evidence>
<feature type="region of interest" description="Disordered" evidence="1">
    <location>
        <begin position="63"/>
        <end position="161"/>
    </location>
</feature>
<evidence type="ECO:0000313" key="2">
    <source>
        <dbReference type="EMBL" id="SJL04926.1"/>
    </source>
</evidence>
<protein>
    <submittedName>
        <fullName evidence="2">Uncharacterized protein</fullName>
    </submittedName>
</protein>
<feature type="compositionally biased region" description="Polar residues" evidence="1">
    <location>
        <begin position="151"/>
        <end position="161"/>
    </location>
</feature>
<organism evidence="2 3">
    <name type="scientific">Armillaria ostoyae</name>
    <name type="common">Armillaria root rot fungus</name>
    <dbReference type="NCBI Taxonomy" id="47428"/>
    <lineage>
        <taxon>Eukaryota</taxon>
        <taxon>Fungi</taxon>
        <taxon>Dikarya</taxon>
        <taxon>Basidiomycota</taxon>
        <taxon>Agaricomycotina</taxon>
        <taxon>Agaricomycetes</taxon>
        <taxon>Agaricomycetidae</taxon>
        <taxon>Agaricales</taxon>
        <taxon>Marasmiineae</taxon>
        <taxon>Physalacriaceae</taxon>
        <taxon>Armillaria</taxon>
    </lineage>
</organism>
<gene>
    <name evidence="2" type="ORF">ARMOST_08297</name>
</gene>
<dbReference type="AlphaFoldDB" id="A0A284R874"/>
<feature type="compositionally biased region" description="Basic and acidic residues" evidence="1">
    <location>
        <begin position="89"/>
        <end position="102"/>
    </location>
</feature>
<proteinExistence type="predicted"/>
<evidence type="ECO:0000313" key="3">
    <source>
        <dbReference type="Proteomes" id="UP000219338"/>
    </source>
</evidence>
<dbReference type="OrthoDB" id="18487at2759"/>
<dbReference type="EMBL" id="FUEG01000005">
    <property type="protein sequence ID" value="SJL04926.1"/>
    <property type="molecule type" value="Genomic_DNA"/>
</dbReference>
<reference evidence="3" key="1">
    <citation type="journal article" date="2017" name="Nat. Ecol. Evol.">
        <title>Genome expansion and lineage-specific genetic innovations in the forest pathogenic fungi Armillaria.</title>
        <authorList>
            <person name="Sipos G."/>
            <person name="Prasanna A.N."/>
            <person name="Walter M.C."/>
            <person name="O'Connor E."/>
            <person name="Balint B."/>
            <person name="Krizsan K."/>
            <person name="Kiss B."/>
            <person name="Hess J."/>
            <person name="Varga T."/>
            <person name="Slot J."/>
            <person name="Riley R."/>
            <person name="Boka B."/>
            <person name="Rigling D."/>
            <person name="Barry K."/>
            <person name="Lee J."/>
            <person name="Mihaltcheva S."/>
            <person name="LaButti K."/>
            <person name="Lipzen A."/>
            <person name="Waldron R."/>
            <person name="Moloney N.M."/>
            <person name="Sperisen C."/>
            <person name="Kredics L."/>
            <person name="Vagvoelgyi C."/>
            <person name="Patrignani A."/>
            <person name="Fitzpatrick D."/>
            <person name="Nagy I."/>
            <person name="Doyle S."/>
            <person name="Anderson J.B."/>
            <person name="Grigoriev I.V."/>
            <person name="Gueldener U."/>
            <person name="Muensterkoetter M."/>
            <person name="Nagy L.G."/>
        </authorList>
    </citation>
    <scope>NUCLEOTIDE SEQUENCE [LARGE SCALE GENOMIC DNA]</scope>
    <source>
        <strain evidence="3">C18/9</strain>
    </source>
</reference>
<accession>A0A284R874</accession>